<evidence type="ECO:0000313" key="2">
    <source>
        <dbReference type="EMBL" id="KAG2228551.1"/>
    </source>
</evidence>
<dbReference type="EMBL" id="JAEPRE010000420">
    <property type="protein sequence ID" value="KAG2228551.1"/>
    <property type="molecule type" value="Genomic_DNA"/>
</dbReference>
<proteinExistence type="predicted"/>
<evidence type="ECO:0000256" key="1">
    <source>
        <dbReference type="SAM" id="MobiDB-lite"/>
    </source>
</evidence>
<protein>
    <submittedName>
        <fullName evidence="2">Uncharacterized protein</fullName>
    </submittedName>
</protein>
<gene>
    <name evidence="2" type="ORF">INT48_007282</name>
</gene>
<dbReference type="AlphaFoldDB" id="A0A8H7SG92"/>
<feature type="region of interest" description="Disordered" evidence="1">
    <location>
        <begin position="222"/>
        <end position="245"/>
    </location>
</feature>
<reference evidence="2" key="1">
    <citation type="submission" date="2021-01" db="EMBL/GenBank/DDBJ databases">
        <title>Metabolic potential, ecology and presence of endohyphal bacteria is reflected in genomic diversity of Mucoromycotina.</title>
        <authorList>
            <person name="Muszewska A."/>
            <person name="Okrasinska A."/>
            <person name="Steczkiewicz K."/>
            <person name="Drgas O."/>
            <person name="Orlowska M."/>
            <person name="Perlinska-Lenart U."/>
            <person name="Aleksandrzak-Piekarczyk T."/>
            <person name="Szatraj K."/>
            <person name="Zielenkiewicz U."/>
            <person name="Pilsyk S."/>
            <person name="Malc E."/>
            <person name="Mieczkowski P."/>
            <person name="Kruszewska J.S."/>
            <person name="Biernat P."/>
            <person name="Pawlowska J."/>
        </authorList>
    </citation>
    <scope>NUCLEOTIDE SEQUENCE</scope>
    <source>
        <strain evidence="2">WA0000018081</strain>
    </source>
</reference>
<comment type="caution">
    <text evidence="2">The sequence shown here is derived from an EMBL/GenBank/DDBJ whole genome shotgun (WGS) entry which is preliminary data.</text>
</comment>
<name>A0A8H7SG92_9FUNG</name>
<accession>A0A8H7SG92</accession>
<organism evidence="2 3">
    <name type="scientific">Thamnidium elegans</name>
    <dbReference type="NCBI Taxonomy" id="101142"/>
    <lineage>
        <taxon>Eukaryota</taxon>
        <taxon>Fungi</taxon>
        <taxon>Fungi incertae sedis</taxon>
        <taxon>Mucoromycota</taxon>
        <taxon>Mucoromycotina</taxon>
        <taxon>Mucoromycetes</taxon>
        <taxon>Mucorales</taxon>
        <taxon>Mucorineae</taxon>
        <taxon>Mucoraceae</taxon>
        <taxon>Thamnidium</taxon>
    </lineage>
</organism>
<dbReference type="Proteomes" id="UP000613177">
    <property type="component" value="Unassembled WGS sequence"/>
</dbReference>
<keyword evidence="3" id="KW-1185">Reference proteome</keyword>
<sequence>MDNNNEIRAPGEKVDIRQESLYDYIQPNDMGSHVIPHTIDNTGTHSTRRQNQLSTAHITSDSRLSAALLNNRNAKFAYDELVLACAAFLGSPIINDTVTHFAENILTILEPPTALDSTEVKRRIEQVLPLNRKHKHHRGMSLSDKDCTRLCSLADRIINNAPYTNLNIVDEDEEEEKIEFSNNLRRASSGNVQYINSNKQVQQQQQLPKQLPSFVEPNFELEGGGEYDLDITPYDSEVDEPTRIE</sequence>
<evidence type="ECO:0000313" key="3">
    <source>
        <dbReference type="Proteomes" id="UP000613177"/>
    </source>
</evidence>